<dbReference type="AlphaFoldDB" id="A0A645H5R7"/>
<evidence type="ECO:0000259" key="1">
    <source>
        <dbReference type="Pfam" id="PF11849"/>
    </source>
</evidence>
<gene>
    <name evidence="2" type="ORF">SDC9_181840</name>
</gene>
<dbReference type="EMBL" id="VSSQ01087336">
    <property type="protein sequence ID" value="MPN34347.1"/>
    <property type="molecule type" value="Genomic_DNA"/>
</dbReference>
<dbReference type="Pfam" id="PF11849">
    <property type="entry name" value="DUF3369"/>
    <property type="match status" value="1"/>
</dbReference>
<proteinExistence type="predicted"/>
<evidence type="ECO:0000313" key="2">
    <source>
        <dbReference type="EMBL" id="MPN34347.1"/>
    </source>
</evidence>
<protein>
    <recommendedName>
        <fullName evidence="1">DUF3369 domain-containing protein</fullName>
    </recommendedName>
</protein>
<feature type="domain" description="DUF3369" evidence="1">
    <location>
        <begin position="1"/>
        <end position="108"/>
    </location>
</feature>
<organism evidence="2">
    <name type="scientific">bioreactor metagenome</name>
    <dbReference type="NCBI Taxonomy" id="1076179"/>
    <lineage>
        <taxon>unclassified sequences</taxon>
        <taxon>metagenomes</taxon>
        <taxon>ecological metagenomes</taxon>
    </lineage>
</organism>
<dbReference type="InterPro" id="IPR021800">
    <property type="entry name" value="DUF3369"/>
</dbReference>
<name>A0A645H5R7_9ZZZZ</name>
<accession>A0A645H5R7</accession>
<sequence length="115" mass="12981">MRTIKKFRDGLNNILGAVPKIYQLQPIGNILEEILERILPLLNSEDAFILVDNLAEVTSADKSIFRGIGMYNVDVQNFMNMLDPKLMEAIGTARTKPEIIILKDGVILPLINEMR</sequence>
<comment type="caution">
    <text evidence="2">The sequence shown here is derived from an EMBL/GenBank/DDBJ whole genome shotgun (WGS) entry which is preliminary data.</text>
</comment>
<reference evidence="2" key="1">
    <citation type="submission" date="2019-08" db="EMBL/GenBank/DDBJ databases">
        <authorList>
            <person name="Kucharzyk K."/>
            <person name="Murdoch R.W."/>
            <person name="Higgins S."/>
            <person name="Loffler F."/>
        </authorList>
    </citation>
    <scope>NUCLEOTIDE SEQUENCE</scope>
</reference>